<protein>
    <submittedName>
        <fullName evidence="2">Uncharacterized protein</fullName>
    </submittedName>
</protein>
<evidence type="ECO:0000313" key="2">
    <source>
        <dbReference type="EMBL" id="KAD6796565.1"/>
    </source>
</evidence>
<accession>A0A5N6PTQ2</accession>
<dbReference type="EMBL" id="SZYD01000003">
    <property type="protein sequence ID" value="KAD6796565.1"/>
    <property type="molecule type" value="Genomic_DNA"/>
</dbReference>
<sequence>MRRGYLNDSGLGLGLSNIHRIRPEWEEKMRPVLSDDSSSSPAMTSDNDGLSPAMTDDGSYQVTATPSPQQT</sequence>
<keyword evidence="4" id="KW-1185">Reference proteome</keyword>
<feature type="region of interest" description="Disordered" evidence="1">
    <location>
        <begin position="29"/>
        <end position="71"/>
    </location>
</feature>
<comment type="caution">
    <text evidence="2">The sequence shown here is derived from an EMBL/GenBank/DDBJ whole genome shotgun (WGS) entry which is preliminary data.</text>
</comment>
<dbReference type="EMBL" id="SZYD01000003">
    <property type="protein sequence ID" value="KAD6796612.1"/>
    <property type="molecule type" value="Genomic_DNA"/>
</dbReference>
<organism evidence="2 4">
    <name type="scientific">Mikania micrantha</name>
    <name type="common">bitter vine</name>
    <dbReference type="NCBI Taxonomy" id="192012"/>
    <lineage>
        <taxon>Eukaryota</taxon>
        <taxon>Viridiplantae</taxon>
        <taxon>Streptophyta</taxon>
        <taxon>Embryophyta</taxon>
        <taxon>Tracheophyta</taxon>
        <taxon>Spermatophyta</taxon>
        <taxon>Magnoliopsida</taxon>
        <taxon>eudicotyledons</taxon>
        <taxon>Gunneridae</taxon>
        <taxon>Pentapetalae</taxon>
        <taxon>asterids</taxon>
        <taxon>campanulids</taxon>
        <taxon>Asterales</taxon>
        <taxon>Asteraceae</taxon>
        <taxon>Asteroideae</taxon>
        <taxon>Heliantheae alliance</taxon>
        <taxon>Eupatorieae</taxon>
        <taxon>Mikania</taxon>
    </lineage>
</organism>
<evidence type="ECO:0000313" key="4">
    <source>
        <dbReference type="Proteomes" id="UP000326396"/>
    </source>
</evidence>
<evidence type="ECO:0000256" key="1">
    <source>
        <dbReference type="SAM" id="MobiDB-lite"/>
    </source>
</evidence>
<dbReference type="AlphaFoldDB" id="A0A5N6PTQ2"/>
<gene>
    <name evidence="2" type="ORF">E3N88_07461</name>
    <name evidence="3" type="ORF">E3N88_07508</name>
</gene>
<name>A0A5N6PTQ2_9ASTR</name>
<reference evidence="2 4" key="1">
    <citation type="submission" date="2019-05" db="EMBL/GenBank/DDBJ databases">
        <title>Mikania micrantha, genome provides insights into the molecular mechanism of rapid growth.</title>
        <authorList>
            <person name="Liu B."/>
        </authorList>
    </citation>
    <scope>NUCLEOTIDE SEQUENCE [LARGE SCALE GENOMIC DNA]</scope>
    <source>
        <strain evidence="2">NLD-2019</strain>
        <tissue evidence="2">Leaf</tissue>
    </source>
</reference>
<dbReference type="Proteomes" id="UP000326396">
    <property type="component" value="Linkage Group LG11"/>
</dbReference>
<feature type="compositionally biased region" description="Polar residues" evidence="1">
    <location>
        <begin position="58"/>
        <end position="71"/>
    </location>
</feature>
<evidence type="ECO:0000313" key="3">
    <source>
        <dbReference type="EMBL" id="KAD6796612.1"/>
    </source>
</evidence>
<proteinExistence type="predicted"/>